<dbReference type="InterPro" id="IPR031556">
    <property type="entry name" value="SIR4_SID"/>
</dbReference>
<comment type="caution">
    <text evidence="3">The sequence shown here is derived from an EMBL/GenBank/DDBJ whole genome shotgun (WGS) entry which is preliminary data.</text>
</comment>
<feature type="compositionally biased region" description="Acidic residues" evidence="1">
    <location>
        <begin position="764"/>
        <end position="775"/>
    </location>
</feature>
<feature type="compositionally biased region" description="Basic and acidic residues" evidence="1">
    <location>
        <begin position="32"/>
        <end position="41"/>
    </location>
</feature>
<name>A0A1Q3A8H0_ZYGRO</name>
<dbReference type="OrthoDB" id="4068181at2759"/>
<feature type="compositionally biased region" description="Basic and acidic residues" evidence="1">
    <location>
        <begin position="200"/>
        <end position="211"/>
    </location>
</feature>
<dbReference type="CDD" id="cd13746">
    <property type="entry name" value="Sir4p-SID_like"/>
    <property type="match status" value="1"/>
</dbReference>
<proteinExistence type="predicted"/>
<gene>
    <name evidence="3" type="ORF">ZYGR_0AF03310</name>
</gene>
<dbReference type="AlphaFoldDB" id="A0A1Q3A8H0"/>
<dbReference type="Pfam" id="PF16991">
    <property type="entry name" value="SIR4_SID"/>
    <property type="match status" value="1"/>
</dbReference>
<sequence>MVSHFQAQFQTKGKTPAPGLKVPDNRRFRKISRMDKEEDAAARNIRLVRYTHPSPQNWKGKDGLEKSRSLPVQQKKKSEGRLMDMLKSRSAKFHNLTVNRSFSGGPKDSRNGVKKNQETCFLPVRTPNTVSRPNPISPSAVQKLNLDTSLIPGNNSSNNGSFTSKVKKMLEEQRPRLNSIQKQQPVPHTSSRSVNTTPTKTDKLIQRKLVELPELVRSPKLQQQQQEYSKSNDKHPEHKYGLQAENKSNHQEEQRVERGKESLPQAKSSDKVNNTRPETIHDTSSQGDQSHKIPLQRQDHHDETTTERVTEESRPSSGESRLNEPASSSTERTTPQAMELQNGHDSIRLGLLKLFKQVETENLESDSSSNFKIVQLLHGRESEGGELEDEEEMGISDSEDQERSLQGSIVAFEGELGPPEDPGTSRLEVVYMSDEEEEKRPKHKVLPPSSGLLRPASPRRLIPAMKDPMAEKRKNDREVAIDALAKLRDRKTFDRETFAQIIEKGVADHRALEGNPNASVTNDVCSVNNYETSHAYYYQQFDRRSKLAWISLHEPTTGTGNEPLKEIWKSELLASFMSCTIFFHPITSSNLSAEQQSSLDCQISQLKKLLQNKFYVKLVGSLDKKVDIVILYGQNEKVLNELLEKKQNSSFRVWSLQRALNYLQDVGINLREWNIEEDAQDREPILDVPISEDSIQEDIEDSTEEIEKEEDKEAESKKEQEVEKEKAKEAEGTNEQKVEREEDKEEEEGRQQEGEREEEHELEKEEDEELEDNMEEGLRSDKREPEPEKNAPKLTKNSPKRVSKVKSLGKEDKYVQKLLQQASGALDKRDEQLKTAHNIILALSRDIMHQEIQITSLTGQLKYSNKELSRQSELAEQYRVCMAEQEVEMAQLRTRLARRKSKKNRQVNQDS</sequence>
<feature type="domain" description="Sir4 SID" evidence="2">
    <location>
        <begin position="458"/>
        <end position="556"/>
    </location>
</feature>
<feature type="compositionally biased region" description="Polar residues" evidence="1">
    <location>
        <begin position="1"/>
        <end position="13"/>
    </location>
</feature>
<feature type="compositionally biased region" description="Basic and acidic residues" evidence="1">
    <location>
        <begin position="247"/>
        <end position="261"/>
    </location>
</feature>
<evidence type="ECO:0000256" key="1">
    <source>
        <dbReference type="SAM" id="MobiDB-lite"/>
    </source>
</evidence>
<feature type="compositionally biased region" description="Basic and acidic residues" evidence="1">
    <location>
        <begin position="297"/>
        <end position="314"/>
    </location>
</feature>
<organism evidence="3 4">
    <name type="scientific">Zygosaccharomyces rouxii</name>
    <dbReference type="NCBI Taxonomy" id="4956"/>
    <lineage>
        <taxon>Eukaryota</taxon>
        <taxon>Fungi</taxon>
        <taxon>Dikarya</taxon>
        <taxon>Ascomycota</taxon>
        <taxon>Saccharomycotina</taxon>
        <taxon>Saccharomycetes</taxon>
        <taxon>Saccharomycetales</taxon>
        <taxon>Saccharomycetaceae</taxon>
        <taxon>Zygosaccharomyces</taxon>
    </lineage>
</organism>
<feature type="region of interest" description="Disordered" evidence="1">
    <location>
        <begin position="177"/>
        <end position="341"/>
    </location>
</feature>
<feature type="compositionally biased region" description="Acidic residues" evidence="1">
    <location>
        <begin position="694"/>
        <end position="708"/>
    </location>
</feature>
<feature type="compositionally biased region" description="Polar residues" evidence="1">
    <location>
        <begin position="177"/>
        <end position="199"/>
    </location>
</feature>
<dbReference type="CDD" id="cd22863">
    <property type="entry name" value="Sir4_CC_C"/>
    <property type="match status" value="1"/>
</dbReference>
<feature type="compositionally biased region" description="Polar residues" evidence="1">
    <location>
        <begin position="265"/>
        <end position="288"/>
    </location>
</feature>
<feature type="region of interest" description="Disordered" evidence="1">
    <location>
        <begin position="434"/>
        <end position="456"/>
    </location>
</feature>
<feature type="region of interest" description="Disordered" evidence="1">
    <location>
        <begin position="684"/>
        <end position="813"/>
    </location>
</feature>
<reference evidence="3 4" key="1">
    <citation type="submission" date="2016-08" db="EMBL/GenBank/DDBJ databases">
        <title>Draft genome sequence of allopolyploid Zygosaccharomyces rouxii.</title>
        <authorList>
            <person name="Watanabe J."/>
            <person name="Uehara K."/>
            <person name="Mogi Y."/>
            <person name="Tsukioka Y."/>
        </authorList>
    </citation>
    <scope>NUCLEOTIDE SEQUENCE [LARGE SCALE GENOMIC DNA]</scope>
    <source>
        <strain evidence="3 4">NBRC 110957</strain>
    </source>
</reference>
<dbReference type="Proteomes" id="UP000187013">
    <property type="component" value="Unassembled WGS sequence"/>
</dbReference>
<feature type="compositionally biased region" description="Basic and acidic residues" evidence="1">
    <location>
        <begin position="59"/>
        <end position="68"/>
    </location>
</feature>
<feature type="compositionally biased region" description="Polar residues" evidence="1">
    <location>
        <begin position="315"/>
        <end position="336"/>
    </location>
</feature>
<dbReference type="SUPFAM" id="SSF90242">
    <property type="entry name" value="Dimerization motif of sir4"/>
    <property type="match status" value="1"/>
</dbReference>
<evidence type="ECO:0000259" key="2">
    <source>
        <dbReference type="Pfam" id="PF16991"/>
    </source>
</evidence>
<feature type="compositionally biased region" description="Basic and acidic residues" evidence="1">
    <location>
        <begin position="776"/>
        <end position="791"/>
    </location>
</feature>
<protein>
    <recommendedName>
        <fullName evidence="2">Sir4 SID domain-containing protein</fullName>
    </recommendedName>
</protein>
<dbReference type="EMBL" id="BDGX01000032">
    <property type="protein sequence ID" value="GAV51860.1"/>
    <property type="molecule type" value="Genomic_DNA"/>
</dbReference>
<feature type="region of interest" description="Disordered" evidence="1">
    <location>
        <begin position="1"/>
        <end position="81"/>
    </location>
</feature>
<feature type="compositionally biased region" description="Basic and acidic residues" evidence="1">
    <location>
        <begin position="230"/>
        <end position="240"/>
    </location>
</feature>
<accession>A0A1Q3A8H0</accession>
<evidence type="ECO:0000313" key="3">
    <source>
        <dbReference type="EMBL" id="GAV51860.1"/>
    </source>
</evidence>
<evidence type="ECO:0000313" key="4">
    <source>
        <dbReference type="Proteomes" id="UP000187013"/>
    </source>
</evidence>
<dbReference type="Gene3D" id="6.10.140.1820">
    <property type="match status" value="1"/>
</dbReference>
<dbReference type="Gene3D" id="1.20.5.730">
    <property type="entry name" value="Single helix bin"/>
    <property type="match status" value="1"/>
</dbReference>
<feature type="compositionally biased region" description="Basic and acidic residues" evidence="1">
    <location>
        <begin position="709"/>
        <end position="763"/>
    </location>
</feature>
<feature type="compositionally biased region" description="Polar residues" evidence="1">
    <location>
        <begin position="220"/>
        <end position="229"/>
    </location>
</feature>